<dbReference type="PANTHER" id="PTHR43818:SF8">
    <property type="entry name" value="GLUCOSE-FRUCTOSE OXIDOREDUCTASE DOMAIN-CONTAINING PROTEIN 2"/>
    <property type="match status" value="1"/>
</dbReference>
<evidence type="ECO:0000256" key="6">
    <source>
        <dbReference type="ARBA" id="ARBA00023002"/>
    </source>
</evidence>
<keyword evidence="3" id="KW-0964">Secreted</keyword>
<dbReference type="CTD" id="81577"/>
<name>A0AAJ7U1P4_PETMA</name>
<dbReference type="PANTHER" id="PTHR43818">
    <property type="entry name" value="BCDNA.GH03377"/>
    <property type="match status" value="1"/>
</dbReference>
<dbReference type="GO" id="GO:0000166">
    <property type="term" value="F:nucleotide binding"/>
    <property type="evidence" value="ECO:0007669"/>
    <property type="project" value="InterPro"/>
</dbReference>
<feature type="compositionally biased region" description="Low complexity" evidence="9">
    <location>
        <begin position="372"/>
        <end position="404"/>
    </location>
</feature>
<proteinExistence type="inferred from homology"/>
<feature type="domain" description="Gfo/Idh/MocA-like oxidoreductase N-terminal" evidence="10">
    <location>
        <begin position="5"/>
        <end position="111"/>
    </location>
</feature>
<evidence type="ECO:0000256" key="3">
    <source>
        <dbReference type="ARBA" id="ARBA00022525"/>
    </source>
</evidence>
<evidence type="ECO:0000259" key="11">
    <source>
        <dbReference type="Pfam" id="PF22725"/>
    </source>
</evidence>
<dbReference type="Proteomes" id="UP001318040">
    <property type="component" value="Chromosome 45"/>
</dbReference>
<feature type="domain" description="GFO/IDH/MocA-like oxidoreductase" evidence="11">
    <location>
        <begin position="128"/>
        <end position="258"/>
    </location>
</feature>
<protein>
    <recommendedName>
        <fullName evidence="8">Glucose-fructose oxidoreductase domain-containing protein 2</fullName>
    </recommendedName>
</protein>
<dbReference type="Gene3D" id="3.30.360.10">
    <property type="entry name" value="Dihydrodipicolinate Reductase, domain 2"/>
    <property type="match status" value="1"/>
</dbReference>
<evidence type="ECO:0000256" key="8">
    <source>
        <dbReference type="ARBA" id="ARBA00040293"/>
    </source>
</evidence>
<dbReference type="KEGG" id="pmrn:116952095"/>
<dbReference type="InterPro" id="IPR036291">
    <property type="entry name" value="NAD(P)-bd_dom_sf"/>
</dbReference>
<dbReference type="Gene3D" id="3.40.50.720">
    <property type="entry name" value="NAD(P)-binding Rossmann-like Domain"/>
    <property type="match status" value="1"/>
</dbReference>
<sequence>MLPGVGVFGTGLTARVLVPLLRAEGFSVEALWGRTRDEAEQLAAEMRIPFSSSSMDDVLLHHLVDLVCIFIPPALTRQIAVKTLGIGKNVLCEKAVTAEAALEMVLAARYYPQLLSLMGTALRMLPAFQRMRELIAAGRVGRVMVCEARVHSGSVLGRRYSWLCDELMGGGGLHASGGYIVDLVTFLTGQRAERAHGLLRTFVRQTGDIRGVRRVTSDDFCAFQLLLSGGACATVTLNFNLPGAFAHEVTVVGSLGRLTARGADLYLRLNAEGSEEELVLRDSTAVPTSELPERALQDIPSLYLKGLVQTVRALRASFEVRAERRAWERGPLHSAATFEDGLYMASVVEAVRQSSRLGEWVAVPPTPGPEGGAAPAEASAASAASGALAATSTCTSCDGGASVSDGGGGGVGDAESERDGLP</sequence>
<dbReference type="SUPFAM" id="SSF55347">
    <property type="entry name" value="Glyceraldehyde-3-phosphate dehydrogenase-like, C-terminal domain"/>
    <property type="match status" value="1"/>
</dbReference>
<dbReference type="AlphaFoldDB" id="A0AAJ7U1P4"/>
<dbReference type="Pfam" id="PF22725">
    <property type="entry name" value="GFO_IDH_MocA_C3"/>
    <property type="match status" value="1"/>
</dbReference>
<evidence type="ECO:0000313" key="14">
    <source>
        <dbReference type="RefSeq" id="XP_032827027.1"/>
    </source>
</evidence>
<dbReference type="InterPro" id="IPR000683">
    <property type="entry name" value="Gfo/Idh/MocA-like_OxRdtase_N"/>
</dbReference>
<evidence type="ECO:0000313" key="12">
    <source>
        <dbReference type="Proteomes" id="UP001318040"/>
    </source>
</evidence>
<evidence type="ECO:0000256" key="7">
    <source>
        <dbReference type="ARBA" id="ARBA00037474"/>
    </source>
</evidence>
<keyword evidence="6" id="KW-0560">Oxidoreductase</keyword>
<gene>
    <name evidence="13 14" type="primary">LOC116952095</name>
</gene>
<evidence type="ECO:0000256" key="5">
    <source>
        <dbReference type="ARBA" id="ARBA00022729"/>
    </source>
</evidence>
<evidence type="ECO:0000256" key="9">
    <source>
        <dbReference type="SAM" id="MobiDB-lite"/>
    </source>
</evidence>
<feature type="region of interest" description="Disordered" evidence="9">
    <location>
        <begin position="365"/>
        <end position="422"/>
    </location>
</feature>
<evidence type="ECO:0000259" key="10">
    <source>
        <dbReference type="Pfam" id="PF01408"/>
    </source>
</evidence>
<dbReference type="GO" id="GO:0016491">
    <property type="term" value="F:oxidoreductase activity"/>
    <property type="evidence" value="ECO:0007669"/>
    <property type="project" value="UniProtKB-KW"/>
</dbReference>
<comment type="function">
    <text evidence="7">Promotes matrix assembly.</text>
</comment>
<accession>A0AAJ7U1P4</accession>
<reference evidence="13 14" key="1">
    <citation type="submission" date="2025-04" db="UniProtKB">
        <authorList>
            <consortium name="RefSeq"/>
        </authorList>
    </citation>
    <scope>IDENTIFICATION</scope>
    <source>
        <tissue evidence="13 14">Sperm</tissue>
    </source>
</reference>
<dbReference type="InterPro" id="IPR055170">
    <property type="entry name" value="GFO_IDH_MocA-like_dom"/>
</dbReference>
<keyword evidence="12" id="KW-1185">Reference proteome</keyword>
<dbReference type="Pfam" id="PF01408">
    <property type="entry name" value="GFO_IDH_MocA"/>
    <property type="match status" value="1"/>
</dbReference>
<dbReference type="GeneID" id="116952095"/>
<dbReference type="InterPro" id="IPR050463">
    <property type="entry name" value="Gfo/Idh/MocA_oxidrdct_glycsds"/>
</dbReference>
<evidence type="ECO:0000313" key="13">
    <source>
        <dbReference type="RefSeq" id="XP_032827026.1"/>
    </source>
</evidence>
<organism evidence="12 13">
    <name type="scientific">Petromyzon marinus</name>
    <name type="common">Sea lamprey</name>
    <dbReference type="NCBI Taxonomy" id="7757"/>
    <lineage>
        <taxon>Eukaryota</taxon>
        <taxon>Metazoa</taxon>
        <taxon>Chordata</taxon>
        <taxon>Craniata</taxon>
        <taxon>Vertebrata</taxon>
        <taxon>Cyclostomata</taxon>
        <taxon>Hyperoartia</taxon>
        <taxon>Petromyzontiformes</taxon>
        <taxon>Petromyzontidae</taxon>
        <taxon>Petromyzon</taxon>
    </lineage>
</organism>
<dbReference type="RefSeq" id="XP_032827026.1">
    <property type="nucleotide sequence ID" value="XM_032971135.1"/>
</dbReference>
<evidence type="ECO:0000256" key="2">
    <source>
        <dbReference type="ARBA" id="ARBA00010928"/>
    </source>
</evidence>
<comment type="similarity">
    <text evidence="2">Belongs to the Gfo/Idh/MocA family.</text>
</comment>
<evidence type="ECO:0000256" key="4">
    <source>
        <dbReference type="ARBA" id="ARBA00022530"/>
    </source>
</evidence>
<dbReference type="SUPFAM" id="SSF51735">
    <property type="entry name" value="NAD(P)-binding Rossmann-fold domains"/>
    <property type="match status" value="1"/>
</dbReference>
<keyword evidence="4" id="KW-0272">Extracellular matrix</keyword>
<comment type="subcellular location">
    <subcellularLocation>
        <location evidence="1">Secreted</location>
        <location evidence="1">Extracellular space</location>
        <location evidence="1">Extracellular matrix</location>
    </subcellularLocation>
</comment>
<keyword evidence="5" id="KW-0732">Signal</keyword>
<evidence type="ECO:0000256" key="1">
    <source>
        <dbReference type="ARBA" id="ARBA00004498"/>
    </source>
</evidence>
<dbReference type="RefSeq" id="XP_032827027.1">
    <property type="nucleotide sequence ID" value="XM_032971136.1"/>
</dbReference>